<dbReference type="Proteomes" id="UP000299102">
    <property type="component" value="Unassembled WGS sequence"/>
</dbReference>
<dbReference type="AlphaFoldDB" id="A0A4C1YKS8"/>
<evidence type="ECO:0000313" key="2">
    <source>
        <dbReference type="Proteomes" id="UP000299102"/>
    </source>
</evidence>
<evidence type="ECO:0000313" key="1">
    <source>
        <dbReference type="EMBL" id="GBP76806.1"/>
    </source>
</evidence>
<dbReference type="EMBL" id="BGZK01001305">
    <property type="protein sequence ID" value="GBP76806.1"/>
    <property type="molecule type" value="Genomic_DNA"/>
</dbReference>
<gene>
    <name evidence="1" type="ORF">EVAR_42657_1</name>
</gene>
<protein>
    <submittedName>
        <fullName evidence="1">Uncharacterized protein</fullName>
    </submittedName>
</protein>
<name>A0A4C1YKS8_EUMVA</name>
<proteinExistence type="predicted"/>
<organism evidence="1 2">
    <name type="scientific">Eumeta variegata</name>
    <name type="common">Bagworm moth</name>
    <name type="synonym">Eumeta japonica</name>
    <dbReference type="NCBI Taxonomy" id="151549"/>
    <lineage>
        <taxon>Eukaryota</taxon>
        <taxon>Metazoa</taxon>
        <taxon>Ecdysozoa</taxon>
        <taxon>Arthropoda</taxon>
        <taxon>Hexapoda</taxon>
        <taxon>Insecta</taxon>
        <taxon>Pterygota</taxon>
        <taxon>Neoptera</taxon>
        <taxon>Endopterygota</taxon>
        <taxon>Lepidoptera</taxon>
        <taxon>Glossata</taxon>
        <taxon>Ditrysia</taxon>
        <taxon>Tineoidea</taxon>
        <taxon>Psychidae</taxon>
        <taxon>Oiketicinae</taxon>
        <taxon>Eumeta</taxon>
    </lineage>
</organism>
<sequence length="163" mass="18282">MSCIRNCALTGEPIRGLERRRSLRYGRESVFRAHVALMRKNVKCIVTLLQLKCMQLICACRCAIYKLQRNRYIHISAPNGALQRFVNQVIRVLIYPGQPNGVNNRLMLDHSSRGSTILRLRGGAERCVRVMSCLCGASLWPCNAAIRVPEVPGCIQVQVLGCT</sequence>
<accession>A0A4C1YKS8</accession>
<keyword evidence="2" id="KW-1185">Reference proteome</keyword>
<comment type="caution">
    <text evidence="1">The sequence shown here is derived from an EMBL/GenBank/DDBJ whole genome shotgun (WGS) entry which is preliminary data.</text>
</comment>
<reference evidence="1 2" key="1">
    <citation type="journal article" date="2019" name="Commun. Biol.">
        <title>The bagworm genome reveals a unique fibroin gene that provides high tensile strength.</title>
        <authorList>
            <person name="Kono N."/>
            <person name="Nakamura H."/>
            <person name="Ohtoshi R."/>
            <person name="Tomita M."/>
            <person name="Numata K."/>
            <person name="Arakawa K."/>
        </authorList>
    </citation>
    <scope>NUCLEOTIDE SEQUENCE [LARGE SCALE GENOMIC DNA]</scope>
</reference>